<sequence>MPIIITSVLAPLDGEPPLAAARPALMNTLTGWRFDATDGFAGRLTASSDDGDIAVWAEWSDSPSGVDYGYRGRFESLPLALQQALSDFLMEGQARVRAAAPDLENVWARIVDAWEDMVDYEDFAELPIDIPGLKYPLVEARLRVPGPTAYPPEVEPLFYRNRRRSIDENRTASLFEVYAPHGGIIAWVRQLGTHGHPVLLDLVDEDPKIGLTGARLTEALIARGVHEFDREELRYRFETAAYRALLFGDVS</sequence>
<accession>A0ABN6Y9W8</accession>
<proteinExistence type="predicted"/>
<evidence type="ECO:0000313" key="1">
    <source>
        <dbReference type="EMBL" id="BDZ52745.1"/>
    </source>
</evidence>
<protein>
    <submittedName>
        <fullName evidence="1">Uncharacterized protein</fullName>
    </submittedName>
</protein>
<geneLocation type="plasmid" evidence="1 2">
    <name>pNBRC108728a</name>
</geneLocation>
<gene>
    <name evidence="1" type="ORF">GCM10025867_49860</name>
</gene>
<keyword evidence="2" id="KW-1185">Reference proteome</keyword>
<dbReference type="RefSeq" id="WP_286347027.1">
    <property type="nucleotide sequence ID" value="NZ_AP027733.1"/>
</dbReference>
<dbReference type="EMBL" id="AP027733">
    <property type="protein sequence ID" value="BDZ52745.1"/>
    <property type="molecule type" value="Genomic_DNA"/>
</dbReference>
<reference evidence="2" key="1">
    <citation type="journal article" date="2019" name="Int. J. Syst. Evol. Microbiol.">
        <title>The Global Catalogue of Microorganisms (GCM) 10K type strain sequencing project: providing services to taxonomists for standard genome sequencing and annotation.</title>
        <authorList>
            <consortium name="The Broad Institute Genomics Platform"/>
            <consortium name="The Broad Institute Genome Sequencing Center for Infectious Disease"/>
            <person name="Wu L."/>
            <person name="Ma J."/>
        </authorList>
    </citation>
    <scope>NUCLEOTIDE SEQUENCE [LARGE SCALE GENOMIC DNA]</scope>
    <source>
        <strain evidence="2">NBRC 108728</strain>
    </source>
</reference>
<dbReference type="Proteomes" id="UP001321486">
    <property type="component" value="Plasmid pNBRC108728a"/>
</dbReference>
<organism evidence="1 2">
    <name type="scientific">Frondihabitans sucicola</name>
    <dbReference type="NCBI Taxonomy" id="1268041"/>
    <lineage>
        <taxon>Bacteria</taxon>
        <taxon>Bacillati</taxon>
        <taxon>Actinomycetota</taxon>
        <taxon>Actinomycetes</taxon>
        <taxon>Micrococcales</taxon>
        <taxon>Microbacteriaceae</taxon>
        <taxon>Frondihabitans</taxon>
    </lineage>
</organism>
<evidence type="ECO:0000313" key="2">
    <source>
        <dbReference type="Proteomes" id="UP001321486"/>
    </source>
</evidence>
<keyword evidence="1" id="KW-0614">Plasmid</keyword>
<name>A0ABN6Y9W8_9MICO</name>